<feature type="chain" id="PRO_5045149010" description="DUF3617 family protein" evidence="1">
    <location>
        <begin position="28"/>
        <end position="168"/>
    </location>
</feature>
<keyword evidence="1" id="KW-0732">Signal</keyword>
<accession>A0ABY1PL16</accession>
<dbReference type="Proteomes" id="UP001157914">
    <property type="component" value="Unassembled WGS sequence"/>
</dbReference>
<proteinExistence type="predicted"/>
<gene>
    <name evidence="2" type="ORF">SAMN06265374_4189</name>
</gene>
<name>A0ABY1PL16_9HYPH</name>
<dbReference type="RefSeq" id="WP_208997183.1">
    <property type="nucleotide sequence ID" value="NZ_BAAAEA010000005.1"/>
</dbReference>
<keyword evidence="3" id="KW-1185">Reference proteome</keyword>
<protein>
    <recommendedName>
        <fullName evidence="4">DUF3617 family protein</fullName>
    </recommendedName>
</protein>
<dbReference type="EMBL" id="FXTT01000007">
    <property type="protein sequence ID" value="SMP36557.1"/>
    <property type="molecule type" value="Genomic_DNA"/>
</dbReference>
<feature type="signal peptide" evidence="1">
    <location>
        <begin position="1"/>
        <end position="27"/>
    </location>
</feature>
<evidence type="ECO:0000313" key="3">
    <source>
        <dbReference type="Proteomes" id="UP001157914"/>
    </source>
</evidence>
<evidence type="ECO:0008006" key="4">
    <source>
        <dbReference type="Google" id="ProtNLM"/>
    </source>
</evidence>
<evidence type="ECO:0000256" key="1">
    <source>
        <dbReference type="SAM" id="SignalP"/>
    </source>
</evidence>
<sequence>MVFGKVKKAAVVLGMVAALIPVGSVSAGKGDLAFSVPKSAPLLKGRVLDLRFADFAQGIWVRDLASCPTSRIDLSEPGSTLAIYRGLYEMRGRICQVYGAEKPQAYTQRAAINCLLDGGDETIELITVRPRGTQGLMVQEGERQPVHFRFCEKIQPILQTSIDGLSQD</sequence>
<comment type="caution">
    <text evidence="2">The sequence shown here is derived from an EMBL/GenBank/DDBJ whole genome shotgun (WGS) entry which is preliminary data.</text>
</comment>
<organism evidence="2 3">
    <name type="scientific">Roseibium denhamense</name>
    <dbReference type="NCBI Taxonomy" id="76305"/>
    <lineage>
        <taxon>Bacteria</taxon>
        <taxon>Pseudomonadati</taxon>
        <taxon>Pseudomonadota</taxon>
        <taxon>Alphaproteobacteria</taxon>
        <taxon>Hyphomicrobiales</taxon>
        <taxon>Stappiaceae</taxon>
        <taxon>Roseibium</taxon>
    </lineage>
</organism>
<reference evidence="2 3" key="1">
    <citation type="submission" date="2017-05" db="EMBL/GenBank/DDBJ databases">
        <authorList>
            <person name="Varghese N."/>
            <person name="Submissions S."/>
        </authorList>
    </citation>
    <scope>NUCLEOTIDE SEQUENCE [LARGE SCALE GENOMIC DNA]</scope>
    <source>
        <strain evidence="2 3">DSM 15949</strain>
    </source>
</reference>
<evidence type="ECO:0000313" key="2">
    <source>
        <dbReference type="EMBL" id="SMP36557.1"/>
    </source>
</evidence>